<gene>
    <name evidence="2" type="ORF">FYJ91_00270</name>
</gene>
<dbReference type="Proteomes" id="UP000322077">
    <property type="component" value="Unassembled WGS sequence"/>
</dbReference>
<dbReference type="SUPFAM" id="SSF53474">
    <property type="entry name" value="alpha/beta-Hydrolases"/>
    <property type="match status" value="1"/>
</dbReference>
<dbReference type="InterPro" id="IPR029058">
    <property type="entry name" value="AB_hydrolase_fold"/>
</dbReference>
<keyword evidence="2" id="KW-0378">Hydrolase</keyword>
<keyword evidence="3" id="KW-1185">Reference proteome</keyword>
<dbReference type="InterPro" id="IPR050261">
    <property type="entry name" value="FrsA_esterase"/>
</dbReference>
<dbReference type="InterPro" id="IPR002925">
    <property type="entry name" value="Dienelactn_hydro"/>
</dbReference>
<dbReference type="AlphaFoldDB" id="A0A5D9CEW0"/>
<comment type="caution">
    <text evidence="2">The sequence shown here is derived from an EMBL/GenBank/DDBJ whole genome shotgun (WGS) entry which is preliminary data.</text>
</comment>
<protein>
    <submittedName>
        <fullName evidence="2">Dienelactone hydrolase family protein</fullName>
    </submittedName>
</protein>
<evidence type="ECO:0000259" key="1">
    <source>
        <dbReference type="Pfam" id="PF01738"/>
    </source>
</evidence>
<feature type="domain" description="Dienelactone hydrolase" evidence="1">
    <location>
        <begin position="33"/>
        <end position="251"/>
    </location>
</feature>
<name>A0A5D9CEW0_9SPHN</name>
<accession>A0A5D9CEW0</accession>
<evidence type="ECO:0000313" key="2">
    <source>
        <dbReference type="EMBL" id="TZG28625.1"/>
    </source>
</evidence>
<evidence type="ECO:0000313" key="3">
    <source>
        <dbReference type="Proteomes" id="UP000322077"/>
    </source>
</evidence>
<dbReference type="Pfam" id="PF01738">
    <property type="entry name" value="DLH"/>
    <property type="match status" value="1"/>
</dbReference>
<dbReference type="EMBL" id="VTOU01000001">
    <property type="protein sequence ID" value="TZG28625.1"/>
    <property type="molecule type" value="Genomic_DNA"/>
</dbReference>
<dbReference type="GO" id="GO:0016787">
    <property type="term" value="F:hydrolase activity"/>
    <property type="evidence" value="ECO:0007669"/>
    <property type="project" value="UniProtKB-KW"/>
</dbReference>
<dbReference type="PANTHER" id="PTHR22946">
    <property type="entry name" value="DIENELACTONE HYDROLASE DOMAIN-CONTAINING PROTEIN-RELATED"/>
    <property type="match status" value="1"/>
</dbReference>
<proteinExistence type="predicted"/>
<dbReference type="PANTHER" id="PTHR22946:SF0">
    <property type="entry name" value="DIENELACTONE HYDROLASE DOMAIN-CONTAINING PROTEIN"/>
    <property type="match status" value="1"/>
</dbReference>
<sequence>MTMCESEQRFAGGRRRGGMIEEKVRYGAGDSHGRLFVPEGASSRPGVIVFPGGGGIGEAAYRSARRLAEQGYVTLAADYYGGGYRGADMGDAENLRRFQELLGDVGLMRSRAKEAFDVLAARPEVDAERVAAIGYCFGGAMAVEFALSGAALRAAIGFHMLLNPLTLSDAGKLKARLLVCNGTRDPYAPIEDVVAFEAGMRDHDAQWQVNLYGGVRHSFTDPDATGDPEVYRYDAHADRESWNAATFLLRDAFGS</sequence>
<dbReference type="Gene3D" id="3.40.50.1820">
    <property type="entry name" value="alpha/beta hydrolase"/>
    <property type="match status" value="1"/>
</dbReference>
<organism evidence="2 3">
    <name type="scientific">Sphingomonas montanisoli</name>
    <dbReference type="NCBI Taxonomy" id="2606412"/>
    <lineage>
        <taxon>Bacteria</taxon>
        <taxon>Pseudomonadati</taxon>
        <taxon>Pseudomonadota</taxon>
        <taxon>Alphaproteobacteria</taxon>
        <taxon>Sphingomonadales</taxon>
        <taxon>Sphingomonadaceae</taxon>
        <taxon>Sphingomonas</taxon>
    </lineage>
</organism>
<reference evidence="2 3" key="1">
    <citation type="submission" date="2019-08" db="EMBL/GenBank/DDBJ databases">
        <authorList>
            <person name="Wang G."/>
            <person name="Xu Z."/>
        </authorList>
    </citation>
    <scope>NUCLEOTIDE SEQUENCE [LARGE SCALE GENOMIC DNA]</scope>
    <source>
        <strain evidence="2 3">ZX</strain>
    </source>
</reference>